<accession>A0A250L1X2</accession>
<dbReference type="InterPro" id="IPR012318">
    <property type="entry name" value="HTH_CRP"/>
</dbReference>
<evidence type="ECO:0000259" key="4">
    <source>
        <dbReference type="PROSITE" id="PS50042"/>
    </source>
</evidence>
<keyword evidence="2" id="KW-0238">DNA-binding</keyword>
<dbReference type="PROSITE" id="PS51063">
    <property type="entry name" value="HTH_CRP_2"/>
    <property type="match status" value="1"/>
</dbReference>
<dbReference type="InterPro" id="IPR018488">
    <property type="entry name" value="cNMP-bd_CS"/>
</dbReference>
<dbReference type="GO" id="GO:0003700">
    <property type="term" value="F:DNA-binding transcription factor activity"/>
    <property type="evidence" value="ECO:0007669"/>
    <property type="project" value="TreeGrafter"/>
</dbReference>
<dbReference type="KEGG" id="mmai:sS8_4389"/>
<name>A0A250L1X2_9GAMM</name>
<organism evidence="6 7">
    <name type="scientific">Methylocaldum marinum</name>
    <dbReference type="NCBI Taxonomy" id="1432792"/>
    <lineage>
        <taxon>Bacteria</taxon>
        <taxon>Pseudomonadati</taxon>
        <taxon>Pseudomonadota</taxon>
        <taxon>Gammaproteobacteria</taxon>
        <taxon>Methylococcales</taxon>
        <taxon>Methylococcaceae</taxon>
        <taxon>Methylocaldum</taxon>
    </lineage>
</organism>
<dbReference type="CDD" id="cd00092">
    <property type="entry name" value="HTH_CRP"/>
    <property type="match status" value="1"/>
</dbReference>
<dbReference type="PANTHER" id="PTHR24567:SF68">
    <property type="entry name" value="DNA-BINDING TRANSCRIPTIONAL DUAL REGULATOR CRP"/>
    <property type="match status" value="1"/>
</dbReference>
<dbReference type="OrthoDB" id="61906at2"/>
<dbReference type="Pfam" id="PF13545">
    <property type="entry name" value="HTH_Crp_2"/>
    <property type="match status" value="1"/>
</dbReference>
<dbReference type="Proteomes" id="UP000266313">
    <property type="component" value="Chromosome"/>
</dbReference>
<evidence type="ECO:0000313" key="6">
    <source>
        <dbReference type="EMBL" id="BBA36319.1"/>
    </source>
</evidence>
<dbReference type="Pfam" id="PF00027">
    <property type="entry name" value="cNMP_binding"/>
    <property type="match status" value="1"/>
</dbReference>
<keyword evidence="3" id="KW-0804">Transcription</keyword>
<dbReference type="InterPro" id="IPR000595">
    <property type="entry name" value="cNMP-bd_dom"/>
</dbReference>
<evidence type="ECO:0000256" key="1">
    <source>
        <dbReference type="ARBA" id="ARBA00023015"/>
    </source>
</evidence>
<evidence type="ECO:0000256" key="2">
    <source>
        <dbReference type="ARBA" id="ARBA00023125"/>
    </source>
</evidence>
<dbReference type="PANTHER" id="PTHR24567">
    <property type="entry name" value="CRP FAMILY TRANSCRIPTIONAL REGULATORY PROTEIN"/>
    <property type="match status" value="1"/>
</dbReference>
<keyword evidence="7" id="KW-1185">Reference proteome</keyword>
<dbReference type="Gene3D" id="1.10.10.10">
    <property type="entry name" value="Winged helix-like DNA-binding domain superfamily/Winged helix DNA-binding domain"/>
    <property type="match status" value="1"/>
</dbReference>
<proteinExistence type="predicted"/>
<dbReference type="PROSITE" id="PS50042">
    <property type="entry name" value="CNMP_BINDING_3"/>
    <property type="match status" value="1"/>
</dbReference>
<dbReference type="InterPro" id="IPR050397">
    <property type="entry name" value="Env_Response_Regulators"/>
</dbReference>
<feature type="domain" description="Cyclic nucleotide-binding" evidence="4">
    <location>
        <begin position="8"/>
        <end position="107"/>
    </location>
</feature>
<dbReference type="EMBL" id="AP017928">
    <property type="protein sequence ID" value="BBA36319.1"/>
    <property type="molecule type" value="Genomic_DNA"/>
</dbReference>
<dbReference type="FunFam" id="1.10.10.10:FF:000006">
    <property type="entry name" value="cAMP-activated global transcriptional regulator CRP"/>
    <property type="match status" value="1"/>
</dbReference>
<evidence type="ECO:0000313" key="7">
    <source>
        <dbReference type="Proteomes" id="UP000266313"/>
    </source>
</evidence>
<evidence type="ECO:0000259" key="5">
    <source>
        <dbReference type="PROSITE" id="PS51063"/>
    </source>
</evidence>
<dbReference type="GO" id="GO:0005829">
    <property type="term" value="C:cytosol"/>
    <property type="evidence" value="ECO:0007669"/>
    <property type="project" value="TreeGrafter"/>
</dbReference>
<evidence type="ECO:0000256" key="3">
    <source>
        <dbReference type="ARBA" id="ARBA00023163"/>
    </source>
</evidence>
<gene>
    <name evidence="6" type="ORF">sS8_4389</name>
</gene>
<dbReference type="AlphaFoldDB" id="A0A250L1X2"/>
<dbReference type="SUPFAM" id="SSF51206">
    <property type="entry name" value="cAMP-binding domain-like"/>
    <property type="match status" value="1"/>
</dbReference>
<dbReference type="SUPFAM" id="SSF46785">
    <property type="entry name" value="Winged helix' DNA-binding domain"/>
    <property type="match status" value="1"/>
</dbReference>
<dbReference type="InterPro" id="IPR036388">
    <property type="entry name" value="WH-like_DNA-bd_sf"/>
</dbReference>
<dbReference type="PRINTS" id="PR00034">
    <property type="entry name" value="HTHCRP"/>
</dbReference>
<dbReference type="SMART" id="SM00419">
    <property type="entry name" value="HTH_CRP"/>
    <property type="match status" value="1"/>
</dbReference>
<dbReference type="PROSITE" id="PS00888">
    <property type="entry name" value="CNMP_BINDING_1"/>
    <property type="match status" value="1"/>
</dbReference>
<feature type="domain" description="HTH crp-type" evidence="5">
    <location>
        <begin position="143"/>
        <end position="215"/>
    </location>
</feature>
<reference evidence="6 7" key="1">
    <citation type="submission" date="2016-12" db="EMBL/GenBank/DDBJ databases">
        <title>Genome sequencing of Methylocaldum marinum.</title>
        <authorList>
            <person name="Takeuchi M."/>
            <person name="Kamagata Y."/>
            <person name="Hiraoka S."/>
            <person name="Oshima K."/>
            <person name="Hattori M."/>
            <person name="Iwasaki W."/>
        </authorList>
    </citation>
    <scope>NUCLEOTIDE SEQUENCE [LARGE SCALE GENOMIC DNA]</scope>
    <source>
        <strain evidence="6 7">S8</strain>
    </source>
</reference>
<dbReference type="SMART" id="SM00100">
    <property type="entry name" value="cNMP"/>
    <property type="match status" value="1"/>
</dbReference>
<protein>
    <submittedName>
        <fullName evidence="6">Cyclic nucleotide-binding protein</fullName>
    </submittedName>
</protein>
<dbReference type="InterPro" id="IPR018490">
    <property type="entry name" value="cNMP-bd_dom_sf"/>
</dbReference>
<dbReference type="NCBIfam" id="NF008732">
    <property type="entry name" value="PRK11753.1"/>
    <property type="match status" value="1"/>
</dbReference>
<dbReference type="InterPro" id="IPR014710">
    <property type="entry name" value="RmlC-like_jellyroll"/>
</dbReference>
<dbReference type="GO" id="GO:0003677">
    <property type="term" value="F:DNA binding"/>
    <property type="evidence" value="ECO:0007669"/>
    <property type="project" value="UniProtKB-KW"/>
</dbReference>
<dbReference type="CDD" id="cd00038">
    <property type="entry name" value="CAP_ED"/>
    <property type="match status" value="1"/>
</dbReference>
<dbReference type="RefSeq" id="WP_119631511.1">
    <property type="nucleotide sequence ID" value="NZ_AP017928.1"/>
</dbReference>
<dbReference type="Gene3D" id="2.60.120.10">
    <property type="entry name" value="Jelly Rolls"/>
    <property type="match status" value="1"/>
</dbReference>
<keyword evidence="1" id="KW-0805">Transcription regulation</keyword>
<dbReference type="InterPro" id="IPR036390">
    <property type="entry name" value="WH_DNA-bd_sf"/>
</dbReference>
<sequence length="215" mass="23796">MHSLSKPEEALANLLPYCHRRRYPGKTHIIRPGDAGDTLYYIIEGAVTVSMPYKPSGDDIVLAYLNKGDFIGEIGVFMEPMLRDVTVTTREPSQLAEIGYARFSQLLKGELAEHAVGILTLLGRQLSRRLLHTSRKVGNLAFMDVSGRIAHTLMELCKQPGALTHPDGMQIRITRQELGRIVGCSREVAGRVLKNLEEQGLLSAKGKTIVVYGTR</sequence>